<dbReference type="FunFam" id="1.10.357.140:FF:000004">
    <property type="entry name" value="Protoheme IX farnesyltransferase, mitochondrial"/>
    <property type="match status" value="1"/>
</dbReference>
<dbReference type="GO" id="GO:0046872">
    <property type="term" value="F:metal ion binding"/>
    <property type="evidence" value="ECO:0007669"/>
    <property type="project" value="UniProtKB-KW"/>
</dbReference>
<dbReference type="InterPro" id="IPR044878">
    <property type="entry name" value="UbiA_sf"/>
</dbReference>
<dbReference type="CDD" id="cd13957">
    <property type="entry name" value="PT_UbiA_Cox10"/>
    <property type="match status" value="1"/>
</dbReference>
<evidence type="ECO:0000256" key="1">
    <source>
        <dbReference type="ARBA" id="ARBA00001954"/>
    </source>
</evidence>
<dbReference type="eggNOG" id="KOG1380">
    <property type="taxonomic scope" value="Eukaryota"/>
</dbReference>
<keyword evidence="23" id="KW-1185">Reference proteome</keyword>
<dbReference type="Pfam" id="PF02668">
    <property type="entry name" value="TauD"/>
    <property type="match status" value="1"/>
</dbReference>
<evidence type="ECO:0000259" key="21">
    <source>
        <dbReference type="Pfam" id="PF02668"/>
    </source>
</evidence>
<keyword evidence="7 20" id="KW-0812">Transmembrane</keyword>
<protein>
    <recommendedName>
        <fullName evidence="5">Protoheme IX farnesyltransferase, mitochondrial</fullName>
    </recommendedName>
    <alternativeName>
        <fullName evidence="17">Heme O synthase</fullName>
    </alternativeName>
</protein>
<dbReference type="Gene3D" id="1.10.357.140">
    <property type="entry name" value="UbiA prenyltransferase"/>
    <property type="match status" value="1"/>
</dbReference>
<dbReference type="GO" id="GO:0008495">
    <property type="term" value="F:protoheme IX farnesyltransferase activity"/>
    <property type="evidence" value="ECO:0007669"/>
    <property type="project" value="InterPro"/>
</dbReference>
<evidence type="ECO:0000256" key="13">
    <source>
        <dbReference type="ARBA" id="ARBA00023054"/>
    </source>
</evidence>
<comment type="subcellular location">
    <subcellularLocation>
        <location evidence="2">Mitochondrion membrane</location>
        <topology evidence="2">Multi-pass membrane protein</topology>
    </subcellularLocation>
</comment>
<evidence type="ECO:0000256" key="18">
    <source>
        <dbReference type="SAM" id="Coils"/>
    </source>
</evidence>
<evidence type="ECO:0000256" key="16">
    <source>
        <dbReference type="ARBA" id="ARBA00023136"/>
    </source>
</evidence>
<dbReference type="InterPro" id="IPR003819">
    <property type="entry name" value="TauD/TfdA-like"/>
</dbReference>
<evidence type="ECO:0000256" key="4">
    <source>
        <dbReference type="ARBA" id="ARBA00008654"/>
    </source>
</evidence>
<evidence type="ECO:0000256" key="17">
    <source>
        <dbReference type="ARBA" id="ARBA00030253"/>
    </source>
</evidence>
<feature type="domain" description="TauD/TfdA-like" evidence="21">
    <location>
        <begin position="853"/>
        <end position="1110"/>
    </location>
</feature>
<name>R9P0G5_PSEHS</name>
<dbReference type="Pfam" id="PF01040">
    <property type="entry name" value="UbiA"/>
    <property type="match status" value="1"/>
</dbReference>
<evidence type="ECO:0000256" key="5">
    <source>
        <dbReference type="ARBA" id="ARBA00016335"/>
    </source>
</evidence>
<dbReference type="CDD" id="cd00250">
    <property type="entry name" value="CAS_like"/>
    <property type="match status" value="1"/>
</dbReference>
<dbReference type="PROSITE" id="PS00943">
    <property type="entry name" value="UBIA"/>
    <property type="match status" value="1"/>
</dbReference>
<feature type="transmembrane region" description="Helical" evidence="20">
    <location>
        <begin position="1331"/>
        <end position="1347"/>
    </location>
</feature>
<feature type="transmembrane region" description="Helical" evidence="20">
    <location>
        <begin position="1359"/>
        <end position="1380"/>
    </location>
</feature>
<feature type="region of interest" description="Disordered" evidence="19">
    <location>
        <begin position="57"/>
        <end position="297"/>
    </location>
</feature>
<feature type="region of interest" description="Disordered" evidence="19">
    <location>
        <begin position="615"/>
        <end position="652"/>
    </location>
</feature>
<evidence type="ECO:0000256" key="3">
    <source>
        <dbReference type="ARBA" id="ARBA00005985"/>
    </source>
</evidence>
<accession>R9P0G5</accession>
<dbReference type="STRING" id="1305764.R9P0G5"/>
<dbReference type="SUPFAM" id="SSF51197">
    <property type="entry name" value="Clavaminate synthase-like"/>
    <property type="match status" value="1"/>
</dbReference>
<evidence type="ECO:0000256" key="19">
    <source>
        <dbReference type="SAM" id="MobiDB-lite"/>
    </source>
</evidence>
<evidence type="ECO:0000256" key="14">
    <source>
        <dbReference type="ARBA" id="ARBA00023128"/>
    </source>
</evidence>
<reference evidence="23" key="1">
    <citation type="journal article" date="2013" name="Genome Announc.">
        <title>Draft genome sequence of the basidiomycetous yeast-like fungus Pseudozyma hubeiensis SY62, which produces an abundant amount of the biosurfactant mannosylerythritol lipids.</title>
        <authorList>
            <person name="Konishi M."/>
            <person name="Hatada Y."/>
            <person name="Horiuchi J."/>
        </authorList>
    </citation>
    <scope>NUCLEOTIDE SEQUENCE [LARGE SCALE GENOMIC DNA]</scope>
    <source>
        <strain evidence="23">SY62</strain>
    </source>
</reference>
<dbReference type="HOGENOM" id="CLU_004015_0_0_1"/>
<comment type="cofactor">
    <cofactor evidence="1">
        <name>Fe(2+)</name>
        <dbReference type="ChEBI" id="CHEBI:29033"/>
    </cofactor>
</comment>
<dbReference type="Gene3D" id="3.30.2020.30">
    <property type="match status" value="1"/>
</dbReference>
<organism evidence="22 23">
    <name type="scientific">Pseudozyma hubeiensis (strain SY62)</name>
    <name type="common">Yeast</name>
    <dbReference type="NCBI Taxonomy" id="1305764"/>
    <lineage>
        <taxon>Eukaryota</taxon>
        <taxon>Fungi</taxon>
        <taxon>Dikarya</taxon>
        <taxon>Basidiomycota</taxon>
        <taxon>Ustilaginomycotina</taxon>
        <taxon>Ustilaginomycetes</taxon>
        <taxon>Ustilaginales</taxon>
        <taxon>Ustilaginaceae</taxon>
        <taxon>Pseudozyma</taxon>
    </lineage>
</organism>
<comment type="similarity">
    <text evidence="3">Belongs to the UbiA prenyltransferase family.</text>
</comment>
<dbReference type="PANTHER" id="PTHR43448">
    <property type="entry name" value="PROTOHEME IX FARNESYLTRANSFERASE, MITOCHONDRIAL"/>
    <property type="match status" value="1"/>
</dbReference>
<evidence type="ECO:0000256" key="12">
    <source>
        <dbReference type="ARBA" id="ARBA00023004"/>
    </source>
</evidence>
<dbReference type="eggNOG" id="KOG3888">
    <property type="taxonomic scope" value="Eukaryota"/>
</dbReference>
<dbReference type="InterPro" id="IPR000537">
    <property type="entry name" value="UbiA_prenyltransferase"/>
</dbReference>
<dbReference type="GO" id="GO:0016491">
    <property type="term" value="F:oxidoreductase activity"/>
    <property type="evidence" value="ECO:0007669"/>
    <property type="project" value="UniProtKB-KW"/>
</dbReference>
<feature type="transmembrane region" description="Helical" evidence="20">
    <location>
        <begin position="1230"/>
        <end position="1256"/>
    </location>
</feature>
<dbReference type="EMBL" id="DF238785">
    <property type="protein sequence ID" value="GAC94631.1"/>
    <property type="molecule type" value="Genomic_DNA"/>
</dbReference>
<dbReference type="InterPro" id="IPR030470">
    <property type="entry name" value="UbiA_prenylTrfase_CS"/>
</dbReference>
<keyword evidence="14" id="KW-0496">Mitochondrion</keyword>
<keyword evidence="8" id="KW-0479">Metal-binding</keyword>
<dbReference type="InterPro" id="IPR024461">
    <property type="entry name" value="CCDC90-like"/>
</dbReference>
<feature type="transmembrane region" description="Helical" evidence="20">
    <location>
        <begin position="1262"/>
        <end position="1283"/>
    </location>
</feature>
<dbReference type="Proteomes" id="UP000014071">
    <property type="component" value="Unassembled WGS sequence"/>
</dbReference>
<proteinExistence type="inferred from homology"/>
<evidence type="ECO:0000256" key="8">
    <source>
        <dbReference type="ARBA" id="ARBA00022723"/>
    </source>
</evidence>
<evidence type="ECO:0000256" key="9">
    <source>
        <dbReference type="ARBA" id="ARBA00022946"/>
    </source>
</evidence>
<dbReference type="InterPro" id="IPR006369">
    <property type="entry name" value="Protohaem_IX_farnesylTrfase"/>
</dbReference>
<dbReference type="GO" id="GO:0006784">
    <property type="term" value="P:heme A biosynthetic process"/>
    <property type="evidence" value="ECO:0007669"/>
    <property type="project" value="TreeGrafter"/>
</dbReference>
<evidence type="ECO:0000256" key="10">
    <source>
        <dbReference type="ARBA" id="ARBA00022989"/>
    </source>
</evidence>
<keyword evidence="13 18" id="KW-0175">Coiled coil</keyword>
<feature type="compositionally biased region" description="Low complexity" evidence="19">
    <location>
        <begin position="641"/>
        <end position="652"/>
    </location>
</feature>
<feature type="compositionally biased region" description="Polar residues" evidence="19">
    <location>
        <begin position="95"/>
        <end position="107"/>
    </location>
</feature>
<feature type="transmembrane region" description="Helical" evidence="20">
    <location>
        <begin position="1433"/>
        <end position="1452"/>
    </location>
</feature>
<keyword evidence="11" id="KW-0560">Oxidoreductase</keyword>
<evidence type="ECO:0000256" key="6">
    <source>
        <dbReference type="ARBA" id="ARBA00022679"/>
    </source>
</evidence>
<dbReference type="InterPro" id="IPR038492">
    <property type="entry name" value="GBBH-like_N_sf"/>
</dbReference>
<feature type="compositionally biased region" description="Low complexity" evidence="19">
    <location>
        <begin position="172"/>
        <end position="188"/>
    </location>
</feature>
<dbReference type="GeneID" id="24107497"/>
<evidence type="ECO:0000256" key="20">
    <source>
        <dbReference type="SAM" id="Phobius"/>
    </source>
</evidence>
<dbReference type="NCBIfam" id="TIGR01473">
    <property type="entry name" value="cyoE_ctaB"/>
    <property type="match status" value="1"/>
</dbReference>
<dbReference type="InterPro" id="IPR042098">
    <property type="entry name" value="TauD-like_sf"/>
</dbReference>
<evidence type="ECO:0000256" key="11">
    <source>
        <dbReference type="ARBA" id="ARBA00023002"/>
    </source>
</evidence>
<feature type="transmembrane region" description="Helical" evidence="20">
    <location>
        <begin position="1488"/>
        <end position="1507"/>
    </location>
</feature>
<sequence length="1533" mass="167237">MSWNVAGSKVAANLARQAAVEVPHHHVSAHRHSLPRHLFLRQRSSKPLGTFQKLALSTSSTPRASTNAKAKASRNAHDAVEVESKAAPSVRVTDSRSQAPSASNAAEGSSRIPPADTVLEVDEKSQSAKQTTPASSDAPASSSASTSGAEQKTSPPPQQQQTSTENKQQDGQSSQQTQQTQSTASASTGPVTAEDLLKQRFFHAQEQNKRVYSGLTSPPNPAANLYPSFTTPSSDQSIIPPGSASGPSAGPSSTSSSSTSSDPSQQTGSSSSTVSDASAAAQTTATTPNNTSSDVEIDPRFQRPASSQSLQSLQMPFDTHGFVKRLEAGGWISTTAKMQRAAANAKTTRGKQSQTEPGAQALQLQIARRHDPAEAIMEGVRHLITTRGRQLAHACLNKSDVENQAYLFKAALSEIRTEVQVRGRNDAAGLRSITTLLQREVDTLEQKMKEDVERLKHDIQVDMSNRKAESKEEQNNLEQEIQDLNNRFTISLSDLKTEIEQNVKWDATRRSLFLVFGIAAIVAANLAIADYLTRDDEAAKAAASKEPVNAGIPPASASLGWATEGRILSVLPIVLLRPNSRLAAASRQVCRELRRQFATQMPAVARAGLYTASDRAARQHARGHNGRAAPTGFATPRRPFSSTTTLSKSQTSELRVPDSDIVVRVLFDGISIESPQLDLQPFRFDYVWLRDACQAPDSVHSSNLQKLFHTSDVPLDIALDAEHPPTLITTTDEPALRLTFAKEHAVVNAFTATFGEVEPADTPHVSDFPISFLLRHAIDTLYADTHMDIMAVPESWAAKDLTHFKTEPWSPDAPLSSDAVEIGCAARPARIPWDVIRPIDAGDETERTKAHYALTEAVLRDGFAFVTRLPTDTTGTEEGPESARLRDLANIMGELRNTLYGILWDVRSKAGARNIAYTNLDLGLHMDLLYFQNPPRFQFLHMLRNKVRGGASIFVDSFKVAERMWQEDRQLWEALTKVPVGFHYVNDGKHYRFTHPTFELAHDTEGHAGGPLTGSTMPRLSAVNYSPPFQSPLPLHPTKHLETPEQRQTFYRALQRFSDLTLAEEFRYEKQMEEGECVIFDNRRVLHSRKGFEWDESKPGEIKRWLKGAYVDGDAIWSTYRTLRTKVHGRAPLTASSIGRRSFSTFTTANAVAAASRKSSVAAAPVVREAELDVSSFAPLSDDPTVVDLRSVGSLRSRESSTTFSAYRPVPPLSTATLPKIYKQLTKSQLTFLVVLTGMAGYAICPASLTVGVAVASPVTTLLALTAGMVLCSAAANALNQLVESPYDAQMQRTRARPLPSRAVTPLHAFTFASASAASGVGLLLTMVNPLTALLGAANIVLYSFTYTPMKRSTIANTWVGAVVGAIPPLMGWAACTGTLNTSADLGGWSLAALLFAWQFPHFNSLAHTVRAEYAKGGYRMMAVTDPALNRRVSLRYAVAMLPICTLMMPLSGVVSPVLYAVLSTPLNLLMAHAAWKFYRQRTVKSARWCFWVSLIHLPAVMLLAMGCKPEVWDGLYRFFGWSTEEETEGRLV</sequence>
<evidence type="ECO:0000256" key="15">
    <source>
        <dbReference type="ARBA" id="ARBA00023133"/>
    </source>
</evidence>
<comment type="similarity">
    <text evidence="4">Belongs to the gamma-BBH/TMLD family.</text>
</comment>
<feature type="transmembrane region" description="Helical" evidence="20">
    <location>
        <begin position="1386"/>
        <end position="1412"/>
    </location>
</feature>
<evidence type="ECO:0000313" key="22">
    <source>
        <dbReference type="EMBL" id="GAC94631.1"/>
    </source>
</evidence>
<dbReference type="RefSeq" id="XP_012188218.1">
    <property type="nucleotide sequence ID" value="XM_012332828.1"/>
</dbReference>
<keyword evidence="6" id="KW-0808">Transferase</keyword>
<keyword evidence="10 20" id="KW-1133">Transmembrane helix</keyword>
<dbReference type="Gene3D" id="3.60.130.10">
    <property type="entry name" value="Clavaminate synthase-like"/>
    <property type="match status" value="1"/>
</dbReference>
<feature type="compositionally biased region" description="Low complexity" evidence="19">
    <location>
        <begin position="131"/>
        <end position="147"/>
    </location>
</feature>
<keyword evidence="9" id="KW-0809">Transit peptide</keyword>
<dbReference type="OrthoDB" id="406634at2759"/>
<feature type="coiled-coil region" evidence="18">
    <location>
        <begin position="460"/>
        <end position="487"/>
    </location>
</feature>
<gene>
    <name evidence="22" type="ORF">PHSY_002204</name>
</gene>
<feature type="compositionally biased region" description="Low complexity" evidence="19">
    <location>
        <begin position="236"/>
        <end position="293"/>
    </location>
</feature>
<evidence type="ECO:0000256" key="7">
    <source>
        <dbReference type="ARBA" id="ARBA00022692"/>
    </source>
</evidence>
<keyword evidence="12" id="KW-0408">Iron</keyword>
<dbReference type="PANTHER" id="PTHR43448:SF2">
    <property type="entry name" value="PROTOHEME IX FARNESYLTRANSFERASE, MITOCHONDRIAL"/>
    <property type="match status" value="1"/>
</dbReference>
<keyword evidence="15" id="KW-0350">Heme biosynthesis</keyword>
<feature type="transmembrane region" description="Helical" evidence="20">
    <location>
        <begin position="1458"/>
        <end position="1476"/>
    </location>
</feature>
<dbReference type="GO" id="GO:0031966">
    <property type="term" value="C:mitochondrial membrane"/>
    <property type="evidence" value="ECO:0007669"/>
    <property type="project" value="UniProtKB-SubCell"/>
</dbReference>
<keyword evidence="16 20" id="KW-0472">Membrane</keyword>
<evidence type="ECO:0000313" key="23">
    <source>
        <dbReference type="Proteomes" id="UP000014071"/>
    </source>
</evidence>
<feature type="compositionally biased region" description="Polar residues" evidence="19">
    <location>
        <begin position="57"/>
        <end position="68"/>
    </location>
</feature>
<feature type="compositionally biased region" description="Basic and acidic residues" evidence="19">
    <location>
        <begin position="75"/>
        <end position="84"/>
    </location>
</feature>
<dbReference type="Pfam" id="PF07798">
    <property type="entry name" value="CCDC90-like"/>
    <property type="match status" value="1"/>
</dbReference>
<evidence type="ECO:0000256" key="2">
    <source>
        <dbReference type="ARBA" id="ARBA00004225"/>
    </source>
</evidence>
<dbReference type="HAMAP" id="MF_00154">
    <property type="entry name" value="CyoE_CtaB"/>
    <property type="match status" value="1"/>
</dbReference>